<keyword evidence="2" id="KW-1185">Reference proteome</keyword>
<evidence type="ECO:0008006" key="3">
    <source>
        <dbReference type="Google" id="ProtNLM"/>
    </source>
</evidence>
<dbReference type="EMBL" id="PRDK01000006">
    <property type="protein sequence ID" value="MBE8714375.1"/>
    <property type="molecule type" value="Genomic_DNA"/>
</dbReference>
<comment type="caution">
    <text evidence="1">The sequence shown here is derived from an EMBL/GenBank/DDBJ whole genome shotgun (WGS) entry which is preliminary data.</text>
</comment>
<gene>
    <name evidence="1" type="ORF">C4F49_11840</name>
</gene>
<dbReference type="AlphaFoldDB" id="A0A928YRP1"/>
<evidence type="ECO:0000313" key="1">
    <source>
        <dbReference type="EMBL" id="MBE8714375.1"/>
    </source>
</evidence>
<dbReference type="RefSeq" id="WP_196936376.1">
    <property type="nucleotide sequence ID" value="NZ_MU158698.1"/>
</dbReference>
<name>A0A928YRP1_9SPHI</name>
<dbReference type="Proteomes" id="UP000616201">
    <property type="component" value="Unassembled WGS sequence"/>
</dbReference>
<protein>
    <recommendedName>
        <fullName evidence="3">Mobilisation protein (MobC)</fullName>
    </recommendedName>
</protein>
<sequence length="112" mass="13132">MKRKLLSKEEKRVFEVKVRLNIKEKRKLDTIVSLTQNNSPEVIRSLLMKAKMPEAIPPILDVQTYQQLRKIGVNFNQYVKAINQSRIAEIDGKTMKELYEILQIIKSKIYSV</sequence>
<reference evidence="1" key="1">
    <citation type="submission" date="2018-02" db="EMBL/GenBank/DDBJ databases">
        <authorList>
            <person name="Vasarhelyi B.M."/>
            <person name="Deshmukh S."/>
            <person name="Balint B."/>
            <person name="Kukolya J."/>
        </authorList>
    </citation>
    <scope>NUCLEOTIDE SEQUENCE</scope>
    <source>
        <strain evidence="1">KB22</strain>
    </source>
</reference>
<evidence type="ECO:0000313" key="2">
    <source>
        <dbReference type="Proteomes" id="UP000616201"/>
    </source>
</evidence>
<proteinExistence type="predicted"/>
<organism evidence="1 2">
    <name type="scientific">Sphingobacterium hungaricum</name>
    <dbReference type="NCBI Taxonomy" id="2082723"/>
    <lineage>
        <taxon>Bacteria</taxon>
        <taxon>Pseudomonadati</taxon>
        <taxon>Bacteroidota</taxon>
        <taxon>Sphingobacteriia</taxon>
        <taxon>Sphingobacteriales</taxon>
        <taxon>Sphingobacteriaceae</taxon>
        <taxon>Sphingobacterium</taxon>
    </lineage>
</organism>
<accession>A0A928YRP1</accession>